<evidence type="ECO:0000259" key="10">
    <source>
        <dbReference type="PROSITE" id="PS50157"/>
    </source>
</evidence>
<dbReference type="FunFam" id="3.30.160.60:FF:001442">
    <property type="entry name" value="zinc finger protein 696"/>
    <property type="match status" value="1"/>
</dbReference>
<dbReference type="GO" id="GO:0010468">
    <property type="term" value="P:regulation of gene expression"/>
    <property type="evidence" value="ECO:0007669"/>
    <property type="project" value="TreeGrafter"/>
</dbReference>
<reference evidence="11 12" key="1">
    <citation type="submission" date="2017-03" db="EMBL/GenBank/DDBJ databases">
        <title>WGS assembly of Porphyra umbilicalis.</title>
        <authorList>
            <person name="Brawley S.H."/>
            <person name="Blouin N.A."/>
            <person name="Ficko-Blean E."/>
            <person name="Wheeler G.L."/>
            <person name="Lohr M."/>
            <person name="Goodson H.V."/>
            <person name="Jenkins J.W."/>
            <person name="Blaby-Haas C.E."/>
            <person name="Helliwell K.E."/>
            <person name="Chan C."/>
            <person name="Marriage T."/>
            <person name="Bhattacharya D."/>
            <person name="Klein A.S."/>
            <person name="Badis Y."/>
            <person name="Brodie J."/>
            <person name="Cao Y."/>
            <person name="Collen J."/>
            <person name="Dittami S.M."/>
            <person name="Gachon C.M."/>
            <person name="Green B.R."/>
            <person name="Karpowicz S."/>
            <person name="Kim J.W."/>
            <person name="Kudahl U."/>
            <person name="Lin S."/>
            <person name="Michel G."/>
            <person name="Mittag M."/>
            <person name="Olson B.J."/>
            <person name="Pangilinan J."/>
            <person name="Peng Y."/>
            <person name="Qiu H."/>
            <person name="Shu S."/>
            <person name="Singer J.T."/>
            <person name="Smith A.G."/>
            <person name="Sprecher B.N."/>
            <person name="Wagner V."/>
            <person name="Wang W."/>
            <person name="Wang Z.-Y."/>
            <person name="Yan J."/>
            <person name="Yarish C."/>
            <person name="Zoeuner-Riek S."/>
            <person name="Zhuang Y."/>
            <person name="Zou Y."/>
            <person name="Lindquist E.A."/>
            <person name="Grimwood J."/>
            <person name="Barry K."/>
            <person name="Rokhsar D.S."/>
            <person name="Schmutz J."/>
            <person name="Stiller J.W."/>
            <person name="Grossman A.R."/>
            <person name="Prochnik S.E."/>
        </authorList>
    </citation>
    <scope>NUCLEOTIDE SEQUENCE [LARGE SCALE GENOMIC DNA]</scope>
    <source>
        <strain evidence="11">4086291</strain>
    </source>
</reference>
<evidence type="ECO:0000256" key="7">
    <source>
        <dbReference type="ARBA" id="ARBA00023242"/>
    </source>
</evidence>
<evidence type="ECO:0000256" key="4">
    <source>
        <dbReference type="ARBA" id="ARBA00022737"/>
    </source>
</evidence>
<evidence type="ECO:0000313" key="12">
    <source>
        <dbReference type="Proteomes" id="UP000218209"/>
    </source>
</evidence>
<dbReference type="Proteomes" id="UP000218209">
    <property type="component" value="Unassembled WGS sequence"/>
</dbReference>
<dbReference type="FunFam" id="3.30.160.60:FF:001049">
    <property type="entry name" value="zinc finger protein 319"/>
    <property type="match status" value="1"/>
</dbReference>
<dbReference type="PANTHER" id="PTHR16515">
    <property type="entry name" value="PR DOMAIN ZINC FINGER PROTEIN"/>
    <property type="match status" value="1"/>
</dbReference>
<evidence type="ECO:0000313" key="11">
    <source>
        <dbReference type="EMBL" id="OSX69522.1"/>
    </source>
</evidence>
<evidence type="ECO:0000256" key="8">
    <source>
        <dbReference type="PROSITE-ProRule" id="PRU00042"/>
    </source>
</evidence>
<feature type="domain" description="C2H2-type" evidence="10">
    <location>
        <begin position="248"/>
        <end position="276"/>
    </location>
</feature>
<keyword evidence="6" id="KW-0862">Zinc</keyword>
<evidence type="ECO:0000256" key="9">
    <source>
        <dbReference type="SAM" id="MobiDB-lite"/>
    </source>
</evidence>
<dbReference type="Gene3D" id="3.30.160.60">
    <property type="entry name" value="Classic Zinc Finger"/>
    <property type="match status" value="4"/>
</dbReference>
<dbReference type="EMBL" id="KV919509">
    <property type="protein sequence ID" value="OSX69522.1"/>
    <property type="molecule type" value="Genomic_DNA"/>
</dbReference>
<feature type="domain" description="C2H2-type" evidence="10">
    <location>
        <begin position="364"/>
        <end position="390"/>
    </location>
</feature>
<accession>A0A1X6NLS8</accession>
<name>A0A1X6NLS8_PORUM</name>
<keyword evidence="3" id="KW-0479">Metal-binding</keyword>
<dbReference type="PROSITE" id="PS00028">
    <property type="entry name" value="ZINC_FINGER_C2H2_1"/>
    <property type="match status" value="5"/>
</dbReference>
<keyword evidence="12" id="KW-1185">Reference proteome</keyword>
<dbReference type="SUPFAM" id="SSF57667">
    <property type="entry name" value="beta-beta-alpha zinc fingers"/>
    <property type="match status" value="3"/>
</dbReference>
<evidence type="ECO:0000256" key="6">
    <source>
        <dbReference type="ARBA" id="ARBA00022833"/>
    </source>
</evidence>
<dbReference type="OrthoDB" id="5693at2759"/>
<protein>
    <recommendedName>
        <fullName evidence="10">C2H2-type domain-containing protein</fullName>
    </recommendedName>
</protein>
<evidence type="ECO:0000256" key="2">
    <source>
        <dbReference type="ARBA" id="ARBA00006991"/>
    </source>
</evidence>
<sequence length="390" mass="40215">MDALQLESLPLSFFDDALLAGLRPDVDPLDGDATSTPAAPAADVTDAPAAAGALKGDLAAQVRVAMAHLGQAASPPPPVDYFFAPAPVAAKAEPHQGWAAVPSLTQSIKTYGAPPPPPLAVPTVPPGGICAWHVAPPATHLWAGATTTSLMGISPASPISVMPPPAVSPTAGRAAAPLPPPMAGSLGGGGAYSFTSTVTAAGAASPTTPDGRLPTGGYKTATPPTVAATETATETAGEPSTSLAPKRYPCHLCGRTFTENSNRQKHVQTVHLNLRGHACTTCGASFSARCNLAKHVSVVHERARPYACPLCPSAFGERNKRDKHLRTVHGGEKPHACGRCGRPFGQRSDLVRHVRVVHEQVRPHGCGVCGKGFGRRGSLVHHMKQAHPRE</sequence>
<proteinExistence type="inferred from homology"/>
<evidence type="ECO:0000256" key="5">
    <source>
        <dbReference type="ARBA" id="ARBA00022771"/>
    </source>
</evidence>
<dbReference type="InterPro" id="IPR036236">
    <property type="entry name" value="Znf_C2H2_sf"/>
</dbReference>
<feature type="domain" description="C2H2-type" evidence="10">
    <location>
        <begin position="306"/>
        <end position="334"/>
    </location>
</feature>
<dbReference type="SMART" id="SM00355">
    <property type="entry name" value="ZnF_C2H2"/>
    <property type="match status" value="5"/>
</dbReference>
<keyword evidence="7" id="KW-0539">Nucleus</keyword>
<feature type="domain" description="C2H2-type" evidence="10">
    <location>
        <begin position="335"/>
        <end position="363"/>
    </location>
</feature>
<evidence type="ECO:0000256" key="1">
    <source>
        <dbReference type="ARBA" id="ARBA00004123"/>
    </source>
</evidence>
<dbReference type="Pfam" id="PF00096">
    <property type="entry name" value="zf-C2H2"/>
    <property type="match status" value="3"/>
</dbReference>
<dbReference type="PANTHER" id="PTHR16515:SF49">
    <property type="entry name" value="GASTRULA ZINC FINGER PROTEIN XLCGF49.1-LIKE-RELATED"/>
    <property type="match status" value="1"/>
</dbReference>
<dbReference type="InterPro" id="IPR013087">
    <property type="entry name" value="Znf_C2H2_type"/>
</dbReference>
<dbReference type="InterPro" id="IPR050331">
    <property type="entry name" value="Zinc_finger"/>
</dbReference>
<comment type="similarity">
    <text evidence="2">Belongs to the krueppel C2H2-type zinc-finger protein family.</text>
</comment>
<keyword evidence="5 8" id="KW-0863">Zinc-finger</keyword>
<dbReference type="PROSITE" id="PS50157">
    <property type="entry name" value="ZINC_FINGER_C2H2_2"/>
    <property type="match status" value="5"/>
</dbReference>
<gene>
    <name evidence="11" type="ORF">BU14_1432s0002</name>
</gene>
<keyword evidence="4" id="KW-0677">Repeat</keyword>
<dbReference type="AlphaFoldDB" id="A0A1X6NLS8"/>
<dbReference type="GO" id="GO:0008270">
    <property type="term" value="F:zinc ion binding"/>
    <property type="evidence" value="ECO:0007669"/>
    <property type="project" value="UniProtKB-KW"/>
</dbReference>
<feature type="region of interest" description="Disordered" evidence="9">
    <location>
        <begin position="202"/>
        <end position="225"/>
    </location>
</feature>
<dbReference type="GO" id="GO:0005634">
    <property type="term" value="C:nucleus"/>
    <property type="evidence" value="ECO:0007669"/>
    <property type="project" value="UniProtKB-SubCell"/>
</dbReference>
<evidence type="ECO:0000256" key="3">
    <source>
        <dbReference type="ARBA" id="ARBA00022723"/>
    </source>
</evidence>
<organism evidence="11 12">
    <name type="scientific">Porphyra umbilicalis</name>
    <name type="common">Purple laver</name>
    <name type="synonym">Red alga</name>
    <dbReference type="NCBI Taxonomy" id="2786"/>
    <lineage>
        <taxon>Eukaryota</taxon>
        <taxon>Rhodophyta</taxon>
        <taxon>Bangiophyceae</taxon>
        <taxon>Bangiales</taxon>
        <taxon>Bangiaceae</taxon>
        <taxon>Porphyra</taxon>
    </lineage>
</organism>
<comment type="subcellular location">
    <subcellularLocation>
        <location evidence="1">Nucleus</location>
    </subcellularLocation>
</comment>
<feature type="domain" description="C2H2-type" evidence="10">
    <location>
        <begin position="277"/>
        <end position="305"/>
    </location>
</feature>